<feature type="transmembrane region" description="Helical" evidence="6">
    <location>
        <begin position="122"/>
        <end position="144"/>
    </location>
</feature>
<name>U7D758_9BACT</name>
<proteinExistence type="predicted"/>
<dbReference type="OrthoDB" id="9811562at2"/>
<evidence type="ECO:0000256" key="1">
    <source>
        <dbReference type="ARBA" id="ARBA00004141"/>
    </source>
</evidence>
<keyword evidence="4 6" id="KW-1133">Transmembrane helix</keyword>
<reference evidence="7 8" key="1">
    <citation type="journal article" date="2013" name="Environ. Microbiol.">
        <title>Genome analysis of Chitinivibrio alkaliphilus gen. nov., sp. nov., a novel extremely haloalkaliphilic anaerobic chitinolytic bacterium from the candidate phylum Termite Group 3.</title>
        <authorList>
            <person name="Sorokin D.Y."/>
            <person name="Gumerov V.M."/>
            <person name="Rakitin A.L."/>
            <person name="Beletsky A.V."/>
            <person name="Damste J.S."/>
            <person name="Muyzer G."/>
            <person name="Mardanov A.V."/>
            <person name="Ravin N.V."/>
        </authorList>
    </citation>
    <scope>NUCLEOTIDE SEQUENCE [LARGE SCALE GENOMIC DNA]</scope>
    <source>
        <strain evidence="7 8">ACht1</strain>
    </source>
</reference>
<keyword evidence="5 6" id="KW-0472">Membrane</keyword>
<accession>U7D758</accession>
<dbReference type="InterPro" id="IPR044878">
    <property type="entry name" value="UbiA_sf"/>
</dbReference>
<dbReference type="PANTHER" id="PTHR42723">
    <property type="entry name" value="CHLOROPHYLL SYNTHASE"/>
    <property type="match status" value="1"/>
</dbReference>
<dbReference type="InterPro" id="IPR050475">
    <property type="entry name" value="Prenyltransferase_related"/>
</dbReference>
<sequence length="277" mass="30569">MIRTLRGALRMMRPGNMVMAVGGVTVGWYLSGHGSHGELFFRVACAAASLAYGNVINDLHDYRADCISHPQRPLVRGDISPRQGRFLAFLLGIYALGTAATISFGLFVATVVPLVLLTLYTLWAKATLLWGNILVSLLISYTLFYGSFGGQIEQVILPALLAGAANLIRELLKDFADEAGDRAVGVYTSALLSQDQRARLMRRLFWSTAVLFGIPLFILPAPLIYAVAVILGVFPLHYLWYYAFQRHEYAVAARWVKLLLVAGLSAFLLDLLYRVTI</sequence>
<dbReference type="Pfam" id="PF01040">
    <property type="entry name" value="UbiA"/>
    <property type="match status" value="1"/>
</dbReference>
<gene>
    <name evidence="7" type="ORF">CALK_2236</name>
</gene>
<evidence type="ECO:0000256" key="6">
    <source>
        <dbReference type="SAM" id="Phobius"/>
    </source>
</evidence>
<dbReference type="Gene3D" id="1.10.357.140">
    <property type="entry name" value="UbiA prenyltransferase"/>
    <property type="match status" value="1"/>
</dbReference>
<organism evidence="7 8">
    <name type="scientific">Chitinivibrio alkaliphilus ACht1</name>
    <dbReference type="NCBI Taxonomy" id="1313304"/>
    <lineage>
        <taxon>Bacteria</taxon>
        <taxon>Pseudomonadati</taxon>
        <taxon>Fibrobacterota</taxon>
        <taxon>Chitinivibrionia</taxon>
        <taxon>Chitinivibrionales</taxon>
        <taxon>Chitinivibrionaceae</taxon>
        <taxon>Chitinivibrio</taxon>
    </lineage>
</organism>
<dbReference type="PANTHER" id="PTHR42723:SF1">
    <property type="entry name" value="CHLOROPHYLL SYNTHASE, CHLOROPLASTIC"/>
    <property type="match status" value="1"/>
</dbReference>
<dbReference type="GO" id="GO:0016020">
    <property type="term" value="C:membrane"/>
    <property type="evidence" value="ECO:0007669"/>
    <property type="project" value="UniProtKB-SubCell"/>
</dbReference>
<dbReference type="InterPro" id="IPR000537">
    <property type="entry name" value="UbiA_prenyltransferase"/>
</dbReference>
<evidence type="ECO:0000256" key="5">
    <source>
        <dbReference type="ARBA" id="ARBA00023136"/>
    </source>
</evidence>
<keyword evidence="3 6" id="KW-0812">Transmembrane</keyword>
<evidence type="ECO:0000256" key="2">
    <source>
        <dbReference type="ARBA" id="ARBA00022475"/>
    </source>
</evidence>
<evidence type="ECO:0000256" key="4">
    <source>
        <dbReference type="ARBA" id="ARBA00022989"/>
    </source>
</evidence>
<keyword evidence="7" id="KW-0808">Transferase</keyword>
<comment type="subcellular location">
    <subcellularLocation>
        <location evidence="1">Membrane</location>
        <topology evidence="1">Multi-pass membrane protein</topology>
    </subcellularLocation>
</comment>
<evidence type="ECO:0000256" key="3">
    <source>
        <dbReference type="ARBA" id="ARBA00022692"/>
    </source>
</evidence>
<dbReference type="eggNOG" id="COG0382">
    <property type="taxonomic scope" value="Bacteria"/>
</dbReference>
<protein>
    <submittedName>
        <fullName evidence="7">UbiA prenyltransferase</fullName>
    </submittedName>
</protein>
<dbReference type="EMBL" id="ASJR01000026">
    <property type="protein sequence ID" value="ERP30922.1"/>
    <property type="molecule type" value="Genomic_DNA"/>
</dbReference>
<keyword evidence="2" id="KW-1003">Cell membrane</keyword>
<dbReference type="RefSeq" id="WP_022637605.1">
    <property type="nucleotide sequence ID" value="NZ_ASJR01000026.1"/>
</dbReference>
<evidence type="ECO:0000313" key="7">
    <source>
        <dbReference type="EMBL" id="ERP30922.1"/>
    </source>
</evidence>
<dbReference type="Proteomes" id="UP000017148">
    <property type="component" value="Unassembled WGS sequence"/>
</dbReference>
<dbReference type="AlphaFoldDB" id="U7D758"/>
<dbReference type="STRING" id="1313304.CALK_2236"/>
<feature type="transmembrane region" description="Helical" evidence="6">
    <location>
        <begin position="255"/>
        <end position="273"/>
    </location>
</feature>
<dbReference type="GO" id="GO:0016765">
    <property type="term" value="F:transferase activity, transferring alkyl or aryl (other than methyl) groups"/>
    <property type="evidence" value="ECO:0007669"/>
    <property type="project" value="InterPro"/>
</dbReference>
<comment type="caution">
    <text evidence="7">The sequence shown here is derived from an EMBL/GenBank/DDBJ whole genome shotgun (WGS) entry which is preliminary data.</text>
</comment>
<feature type="transmembrane region" description="Helical" evidence="6">
    <location>
        <begin position="86"/>
        <end position="116"/>
    </location>
</feature>
<keyword evidence="8" id="KW-1185">Reference proteome</keyword>
<evidence type="ECO:0000313" key="8">
    <source>
        <dbReference type="Proteomes" id="UP000017148"/>
    </source>
</evidence>